<dbReference type="InterPro" id="IPR057666">
    <property type="entry name" value="DrpA_SLOG"/>
</dbReference>
<dbReference type="PATRIC" id="fig|1423769.4.peg.685"/>
<dbReference type="NCBIfam" id="TIGR00732">
    <property type="entry name" value="dprA"/>
    <property type="match status" value="1"/>
</dbReference>
<dbReference type="Pfam" id="PF02481">
    <property type="entry name" value="DNA_processg_A"/>
    <property type="match status" value="1"/>
</dbReference>
<protein>
    <submittedName>
        <fullName evidence="3">Rossmann nucleotide-binding protein for DNA uptake</fullName>
    </submittedName>
</protein>
<feature type="domain" description="Smf/DprA SLOG" evidence="2">
    <location>
        <begin position="70"/>
        <end position="277"/>
    </location>
</feature>
<name>A0A0R1QW74_9LACO</name>
<accession>A0A0R1QW74</accession>
<comment type="caution">
    <text evidence="3">The sequence shown here is derived from an EMBL/GenBank/DDBJ whole genome shotgun (WGS) entry which is preliminary data.</text>
</comment>
<evidence type="ECO:0000313" key="3">
    <source>
        <dbReference type="EMBL" id="KRL45611.1"/>
    </source>
</evidence>
<dbReference type="SUPFAM" id="SSF102405">
    <property type="entry name" value="MCP/YpsA-like"/>
    <property type="match status" value="1"/>
</dbReference>
<keyword evidence="4" id="KW-1185">Reference proteome</keyword>
<dbReference type="AlphaFoldDB" id="A0A0R1QW74"/>
<proteinExistence type="inferred from homology"/>
<evidence type="ECO:0000256" key="1">
    <source>
        <dbReference type="ARBA" id="ARBA00006525"/>
    </source>
</evidence>
<dbReference type="EMBL" id="AZEU01000121">
    <property type="protein sequence ID" value="KRL45611.1"/>
    <property type="molecule type" value="Genomic_DNA"/>
</dbReference>
<dbReference type="Proteomes" id="UP000051790">
    <property type="component" value="Unassembled WGS sequence"/>
</dbReference>
<sequence length="281" mass="31445">MTMQIRDFLFLWHLATYTKGFKTQNLAFKELHLHAGTDELEPMQLSADLYTVYTDEDLKAEARKQYRQLQFITCLDPEYPERLRESFEPPTVLFYRGNIKLLKTLTLAIVGARKATQYTPKSLNQLGRQLQSITIISGLAQGADAFAHQFALTHGLPTIAVVANGLNIVYPKSNQQLQRQIEEQGLVLSEYPLDVAPQRYMFVMRNRIIAGLAHGLLVTEAAGHSGSLITANLALQNNREVFALPGDINHPQSVGTNLLIQAGAKLVTSGSNIIEEMQYFD</sequence>
<evidence type="ECO:0000259" key="2">
    <source>
        <dbReference type="Pfam" id="PF02481"/>
    </source>
</evidence>
<gene>
    <name evidence="3" type="ORF">FD01_GL000643</name>
</gene>
<dbReference type="GO" id="GO:0009294">
    <property type="term" value="P:DNA-mediated transformation"/>
    <property type="evidence" value="ECO:0007669"/>
    <property type="project" value="InterPro"/>
</dbReference>
<dbReference type="PANTHER" id="PTHR43022">
    <property type="entry name" value="PROTEIN SMF"/>
    <property type="match status" value="1"/>
</dbReference>
<dbReference type="InterPro" id="IPR003488">
    <property type="entry name" value="DprA"/>
</dbReference>
<dbReference type="PANTHER" id="PTHR43022:SF1">
    <property type="entry name" value="PROTEIN SMF"/>
    <property type="match status" value="1"/>
</dbReference>
<evidence type="ECO:0000313" key="4">
    <source>
        <dbReference type="Proteomes" id="UP000051790"/>
    </source>
</evidence>
<dbReference type="Gene3D" id="3.40.50.450">
    <property type="match status" value="1"/>
</dbReference>
<reference evidence="3 4" key="1">
    <citation type="journal article" date="2015" name="Genome Announc.">
        <title>Expanding the biotechnology potential of lactobacilli through comparative genomics of 213 strains and associated genera.</title>
        <authorList>
            <person name="Sun Z."/>
            <person name="Harris H.M."/>
            <person name="McCann A."/>
            <person name="Guo C."/>
            <person name="Argimon S."/>
            <person name="Zhang W."/>
            <person name="Yang X."/>
            <person name="Jeffery I.B."/>
            <person name="Cooney J.C."/>
            <person name="Kagawa T.F."/>
            <person name="Liu W."/>
            <person name="Song Y."/>
            <person name="Salvetti E."/>
            <person name="Wrobel A."/>
            <person name="Rasinkangas P."/>
            <person name="Parkhill J."/>
            <person name="Rea M.C."/>
            <person name="O'Sullivan O."/>
            <person name="Ritari J."/>
            <person name="Douillard F.P."/>
            <person name="Paul Ross R."/>
            <person name="Yang R."/>
            <person name="Briner A.E."/>
            <person name="Felis G.E."/>
            <person name="de Vos W.M."/>
            <person name="Barrangou R."/>
            <person name="Klaenhammer T.R."/>
            <person name="Caufield P.W."/>
            <person name="Cui Y."/>
            <person name="Zhang H."/>
            <person name="O'Toole P.W."/>
        </authorList>
    </citation>
    <scope>NUCLEOTIDE SEQUENCE [LARGE SCALE GENOMIC DNA]</scope>
    <source>
        <strain evidence="3 4">DSM 13343</strain>
    </source>
</reference>
<comment type="similarity">
    <text evidence="1">Belongs to the DprA/Smf family.</text>
</comment>
<organism evidence="3 4">
    <name type="scientific">Lacticaseibacillus manihotivorans DSM 13343 = JCM 12514</name>
    <dbReference type="NCBI Taxonomy" id="1423769"/>
    <lineage>
        <taxon>Bacteria</taxon>
        <taxon>Bacillati</taxon>
        <taxon>Bacillota</taxon>
        <taxon>Bacilli</taxon>
        <taxon>Lactobacillales</taxon>
        <taxon>Lactobacillaceae</taxon>
        <taxon>Lacticaseibacillus</taxon>
    </lineage>
</organism>